<feature type="domain" description="Protein kinase" evidence="7">
    <location>
        <begin position="166"/>
        <end position="424"/>
    </location>
</feature>
<dbReference type="InterPro" id="IPR008984">
    <property type="entry name" value="SMAD_FHA_dom_sf"/>
</dbReference>
<feature type="region of interest" description="Disordered" evidence="5">
    <location>
        <begin position="637"/>
        <end position="664"/>
    </location>
</feature>
<feature type="compositionally biased region" description="Low complexity" evidence="5">
    <location>
        <begin position="544"/>
        <end position="557"/>
    </location>
</feature>
<dbReference type="SMART" id="SM00240">
    <property type="entry name" value="FHA"/>
    <property type="match status" value="1"/>
</dbReference>
<dbReference type="InterPro" id="IPR008271">
    <property type="entry name" value="Ser/Thr_kinase_AS"/>
</dbReference>
<dbReference type="FunFam" id="1.10.510.10:FF:000571">
    <property type="entry name" value="Maternal embryonic leucine zipper kinase"/>
    <property type="match status" value="1"/>
</dbReference>
<sequence length="664" mass="73442">MSEPSSATTTITTSTTAALAATAAPKKPRCWGSFEYEEAGQKHIVQFTKEGNDGESGVGGYVFGRKQECDFVLPNSPLVSGRHFLIYKEIVQDPVQKKAVERVFLKDISANGTFINDVKVGTNRRVQLKAYDKVNYLHEVRKSKDRLRFIFIEGEPVDVKTFDSQYERGPKLGSGNFATVFKATNRKSGIVYAVKVVKKNEGFSPRIEASLQNEIGTLMGIAHTNLLRVCEIFNEPSFYYIVTELAPDGELFDQIIDKQKFTEPETRHIFRQVLEGVKYLHDAGVVHRDLKPENILVMDKEAMTVKISDFGLAKTIGELVSFNTICGTPSYVAPEVISNTQYGKAVDMWSLGVVLYICLCGFPPFSDDLAPPSLREQVLQSMYTFPSPYWDEISDEAVDLVQGLLAQSPEDRLNVRETLEHVWMTMADDEGTMPSQSRTEPKPDFQRLLSRVMTERADRAVQRGVRVGYSQPTPFSQTIPYLPEDEDEGASQEIESQDYSQMAERGDTVDMEYGSGIGIFSQEGMVRGSGMDTDSEDSDDDDNGNNGNGNDNDTNDGSEYRTPRESQGQSLKSEGHVDLDGAAENESDRSFMSVQETFDGEAVSPVMSDSLAADKSMREASMNGELTDGAAILTALEGTVGRGARSESGSDTEERSSKRAKRAP</sequence>
<reference evidence="8" key="1">
    <citation type="journal article" date="2020" name="Fungal Divers.">
        <title>Resolving the Mortierellaceae phylogeny through synthesis of multi-gene phylogenetics and phylogenomics.</title>
        <authorList>
            <person name="Vandepol N."/>
            <person name="Liber J."/>
            <person name="Desiro A."/>
            <person name="Na H."/>
            <person name="Kennedy M."/>
            <person name="Barry K."/>
            <person name="Grigoriev I.V."/>
            <person name="Miller A.N."/>
            <person name="O'Donnell K."/>
            <person name="Stajich J.E."/>
            <person name="Bonito G."/>
        </authorList>
    </citation>
    <scope>NUCLEOTIDE SEQUENCE</scope>
    <source>
        <strain evidence="8">REB-010B</strain>
    </source>
</reference>
<dbReference type="PANTHER" id="PTHR24347">
    <property type="entry name" value="SERINE/THREONINE-PROTEIN KINASE"/>
    <property type="match status" value="1"/>
</dbReference>
<dbReference type="CDD" id="cd05117">
    <property type="entry name" value="STKc_CAMK"/>
    <property type="match status" value="1"/>
</dbReference>
<organism evidence="8 9">
    <name type="scientific">Dissophora globulifera</name>
    <dbReference type="NCBI Taxonomy" id="979702"/>
    <lineage>
        <taxon>Eukaryota</taxon>
        <taxon>Fungi</taxon>
        <taxon>Fungi incertae sedis</taxon>
        <taxon>Mucoromycota</taxon>
        <taxon>Mortierellomycotina</taxon>
        <taxon>Mortierellomycetes</taxon>
        <taxon>Mortierellales</taxon>
        <taxon>Mortierellaceae</taxon>
        <taxon>Dissophora</taxon>
    </lineage>
</organism>
<evidence type="ECO:0000256" key="4">
    <source>
        <dbReference type="PROSITE-ProRule" id="PRU10141"/>
    </source>
</evidence>
<dbReference type="PROSITE" id="PS50006">
    <property type="entry name" value="FHA_DOMAIN"/>
    <property type="match status" value="1"/>
</dbReference>
<proteinExistence type="inferred from homology"/>
<dbReference type="GO" id="GO:0005524">
    <property type="term" value="F:ATP binding"/>
    <property type="evidence" value="ECO:0007669"/>
    <property type="project" value="UniProtKB-UniRule"/>
</dbReference>
<dbReference type="SUPFAM" id="SSF56112">
    <property type="entry name" value="Protein kinase-like (PK-like)"/>
    <property type="match status" value="1"/>
</dbReference>
<protein>
    <recommendedName>
        <fullName evidence="10">Pkinase-domain-containing protein</fullName>
    </recommendedName>
</protein>
<feature type="binding site" evidence="4">
    <location>
        <position position="199"/>
    </location>
    <ligand>
        <name>ATP</name>
        <dbReference type="ChEBI" id="CHEBI:30616"/>
    </ligand>
</feature>
<feature type="domain" description="FHA" evidence="6">
    <location>
        <begin position="61"/>
        <end position="120"/>
    </location>
</feature>
<accession>A0A9P6RIG5</accession>
<dbReference type="AlphaFoldDB" id="A0A9P6RIG5"/>
<feature type="compositionally biased region" description="Polar residues" evidence="5">
    <location>
        <begin position="470"/>
        <end position="479"/>
    </location>
</feature>
<dbReference type="InterPro" id="IPR011009">
    <property type="entry name" value="Kinase-like_dom_sf"/>
</dbReference>
<feature type="region of interest" description="Disordered" evidence="5">
    <location>
        <begin position="519"/>
        <end position="606"/>
    </location>
</feature>
<dbReference type="PROSITE" id="PS00108">
    <property type="entry name" value="PROTEIN_KINASE_ST"/>
    <property type="match status" value="1"/>
</dbReference>
<evidence type="ECO:0000313" key="9">
    <source>
        <dbReference type="Proteomes" id="UP000738325"/>
    </source>
</evidence>
<evidence type="ECO:0008006" key="10">
    <source>
        <dbReference type="Google" id="ProtNLM"/>
    </source>
</evidence>
<evidence type="ECO:0000313" key="8">
    <source>
        <dbReference type="EMBL" id="KAG0319394.1"/>
    </source>
</evidence>
<feature type="region of interest" description="Disordered" evidence="5">
    <location>
        <begin position="469"/>
        <end position="502"/>
    </location>
</feature>
<dbReference type="PROSITE" id="PS50011">
    <property type="entry name" value="PROTEIN_KINASE_DOM"/>
    <property type="match status" value="1"/>
</dbReference>
<dbReference type="InterPro" id="IPR017441">
    <property type="entry name" value="Protein_kinase_ATP_BS"/>
</dbReference>
<evidence type="ECO:0000259" key="6">
    <source>
        <dbReference type="PROSITE" id="PS50006"/>
    </source>
</evidence>
<dbReference type="PROSITE" id="PS00107">
    <property type="entry name" value="PROTEIN_KINASE_ATP"/>
    <property type="match status" value="1"/>
</dbReference>
<keyword evidence="9" id="KW-1185">Reference proteome</keyword>
<dbReference type="GO" id="GO:0004672">
    <property type="term" value="F:protein kinase activity"/>
    <property type="evidence" value="ECO:0007669"/>
    <property type="project" value="InterPro"/>
</dbReference>
<evidence type="ECO:0000259" key="7">
    <source>
        <dbReference type="PROSITE" id="PS50011"/>
    </source>
</evidence>
<evidence type="ECO:0000256" key="1">
    <source>
        <dbReference type="ARBA" id="ARBA00005575"/>
    </source>
</evidence>
<feature type="compositionally biased region" description="Acidic residues" evidence="5">
    <location>
        <begin position="533"/>
        <end position="543"/>
    </location>
</feature>
<evidence type="ECO:0000256" key="3">
    <source>
        <dbReference type="ARBA" id="ARBA00022840"/>
    </source>
</evidence>
<dbReference type="InterPro" id="IPR000719">
    <property type="entry name" value="Prot_kinase_dom"/>
</dbReference>
<dbReference type="Proteomes" id="UP000738325">
    <property type="component" value="Unassembled WGS sequence"/>
</dbReference>
<comment type="caution">
    <text evidence="8">The sequence shown here is derived from an EMBL/GenBank/DDBJ whole genome shotgun (WGS) entry which is preliminary data.</text>
</comment>
<dbReference type="Gene3D" id="1.10.510.10">
    <property type="entry name" value="Transferase(Phosphotransferase) domain 1"/>
    <property type="match status" value="1"/>
</dbReference>
<dbReference type="OrthoDB" id="407410at2759"/>
<evidence type="ECO:0000256" key="5">
    <source>
        <dbReference type="SAM" id="MobiDB-lite"/>
    </source>
</evidence>
<dbReference type="InterPro" id="IPR000253">
    <property type="entry name" value="FHA_dom"/>
</dbReference>
<dbReference type="Pfam" id="PF00069">
    <property type="entry name" value="Pkinase"/>
    <property type="match status" value="1"/>
</dbReference>
<name>A0A9P6RIG5_9FUNG</name>
<dbReference type="Gene3D" id="2.60.200.20">
    <property type="match status" value="1"/>
</dbReference>
<dbReference type="Pfam" id="PF00498">
    <property type="entry name" value="FHA"/>
    <property type="match status" value="1"/>
</dbReference>
<dbReference type="SMART" id="SM00220">
    <property type="entry name" value="S_TKc"/>
    <property type="match status" value="1"/>
</dbReference>
<keyword evidence="3 4" id="KW-0067">ATP-binding</keyword>
<keyword evidence="2 4" id="KW-0547">Nucleotide-binding</keyword>
<dbReference type="SUPFAM" id="SSF49879">
    <property type="entry name" value="SMAD/FHA domain"/>
    <property type="match status" value="1"/>
</dbReference>
<comment type="similarity">
    <text evidence="1">Belongs to the protein kinase superfamily. CAMK Ser/Thr protein kinase family. CHEK2 subfamily.</text>
</comment>
<dbReference type="EMBL" id="JAAAIP010000325">
    <property type="protein sequence ID" value="KAG0319394.1"/>
    <property type="molecule type" value="Genomic_DNA"/>
</dbReference>
<evidence type="ECO:0000256" key="2">
    <source>
        <dbReference type="ARBA" id="ARBA00022741"/>
    </source>
</evidence>
<gene>
    <name evidence="8" type="ORF">BGZ99_005126</name>
</gene>